<dbReference type="EMBL" id="CP060635">
    <property type="protein sequence ID" value="QNM08997.1"/>
    <property type="molecule type" value="Genomic_DNA"/>
</dbReference>
<evidence type="ECO:0000256" key="4">
    <source>
        <dbReference type="ARBA" id="ARBA00022475"/>
    </source>
</evidence>
<evidence type="ECO:0000256" key="6">
    <source>
        <dbReference type="ARBA" id="ARBA00022842"/>
    </source>
</evidence>
<dbReference type="RefSeq" id="WP_118646167.1">
    <property type="nucleotide sequence ID" value="NZ_CP060635.1"/>
</dbReference>
<evidence type="ECO:0000256" key="11">
    <source>
        <dbReference type="ARBA" id="ARBA00045497"/>
    </source>
</evidence>
<dbReference type="Gene3D" id="1.20.58.340">
    <property type="entry name" value="Magnesium transport protein CorA, transmembrane region"/>
    <property type="match status" value="2"/>
</dbReference>
<dbReference type="PANTHER" id="PTHR46494:SF1">
    <property type="entry name" value="CORA FAMILY METAL ION TRANSPORTER (EUROFUNG)"/>
    <property type="match status" value="1"/>
</dbReference>
<evidence type="ECO:0000313" key="14">
    <source>
        <dbReference type="Proteomes" id="UP000515860"/>
    </source>
</evidence>
<evidence type="ECO:0000256" key="5">
    <source>
        <dbReference type="ARBA" id="ARBA00022692"/>
    </source>
</evidence>
<evidence type="ECO:0000256" key="7">
    <source>
        <dbReference type="ARBA" id="ARBA00022989"/>
    </source>
</evidence>
<dbReference type="SUPFAM" id="SSF143865">
    <property type="entry name" value="CorA soluble domain-like"/>
    <property type="match status" value="1"/>
</dbReference>
<dbReference type="FunFam" id="1.20.58.340:FF:000004">
    <property type="entry name" value="Magnesium transport protein CorA"/>
    <property type="match status" value="1"/>
</dbReference>
<evidence type="ECO:0000256" key="1">
    <source>
        <dbReference type="ARBA" id="ARBA00004651"/>
    </source>
</evidence>
<dbReference type="GO" id="GO:0000287">
    <property type="term" value="F:magnesium ion binding"/>
    <property type="evidence" value="ECO:0007669"/>
    <property type="project" value="TreeGrafter"/>
</dbReference>
<organism evidence="13 14">
    <name type="scientific">Wansuia hejianensis</name>
    <dbReference type="NCBI Taxonomy" id="2763667"/>
    <lineage>
        <taxon>Bacteria</taxon>
        <taxon>Bacillati</taxon>
        <taxon>Bacillota</taxon>
        <taxon>Clostridia</taxon>
        <taxon>Lachnospirales</taxon>
        <taxon>Lachnospiraceae</taxon>
        <taxon>Wansuia</taxon>
    </lineage>
</organism>
<sequence length="277" mass="32373">MEEASSRCKNFRFFRNLKRNFSEPAEYCEAEVLPDCMIGTLLIPDKQETHLDSLSLTYYLSKQQLLLIDSGEHFPALMDAVEQAGLLDCSSIFHIFFCLLEYLIQGDMALLRGYEKRLATMEDAIETAFPKELQRGITSGRRGLLRLLSFYQQMIDMCVILSQNATDLFPPEYVQHFSRLQARIDRLYDHTQILREYALQIREFYQAQMDLKQNDTMRILTVVTTIFLPLTLLTGWYGMNFANMPELMHPFSYFILIALCLFIVGGEIWFFKKKGWL</sequence>
<keyword evidence="6" id="KW-0460">Magnesium</keyword>
<dbReference type="InterPro" id="IPR002523">
    <property type="entry name" value="MgTranspt_CorA/ZnTranspt_ZntB"/>
</dbReference>
<dbReference type="SUPFAM" id="SSF144083">
    <property type="entry name" value="Magnesium transport protein CorA, transmembrane region"/>
    <property type="match status" value="1"/>
</dbReference>
<comment type="function">
    <text evidence="11">Mediates influx of magnesium ions. Alternates between open and closed states. Activated by low cytoplasmic Mg(2+) levels. Inactive when cytoplasmic Mg(2+) levels are high.</text>
</comment>
<evidence type="ECO:0000256" key="3">
    <source>
        <dbReference type="ARBA" id="ARBA00022448"/>
    </source>
</evidence>
<comment type="catalytic activity">
    <reaction evidence="10">
        <text>Mg(2+)(in) = Mg(2+)(out)</text>
        <dbReference type="Rhea" id="RHEA:29827"/>
        <dbReference type="ChEBI" id="CHEBI:18420"/>
    </reaction>
</comment>
<keyword evidence="5 12" id="KW-0812">Transmembrane</keyword>
<feature type="transmembrane region" description="Helical" evidence="12">
    <location>
        <begin position="251"/>
        <end position="271"/>
    </location>
</feature>
<feature type="transmembrane region" description="Helical" evidence="12">
    <location>
        <begin position="219"/>
        <end position="239"/>
    </location>
</feature>
<proteinExistence type="inferred from homology"/>
<keyword evidence="7 12" id="KW-1133">Transmembrane helix</keyword>
<keyword evidence="14" id="KW-1185">Reference proteome</keyword>
<evidence type="ECO:0000256" key="10">
    <source>
        <dbReference type="ARBA" id="ARBA00034269"/>
    </source>
</evidence>
<dbReference type="GO" id="GO:0050897">
    <property type="term" value="F:cobalt ion binding"/>
    <property type="evidence" value="ECO:0007669"/>
    <property type="project" value="TreeGrafter"/>
</dbReference>
<keyword evidence="3" id="KW-0813">Transport</keyword>
<gene>
    <name evidence="13" type="ORF">H9Q79_01470</name>
</gene>
<keyword evidence="9 12" id="KW-0472">Membrane</keyword>
<comment type="subcellular location">
    <subcellularLocation>
        <location evidence="1">Cell membrane</location>
        <topology evidence="1">Multi-pass membrane protein</topology>
    </subcellularLocation>
</comment>
<accession>A0A7G9GDW5</accession>
<evidence type="ECO:0000256" key="12">
    <source>
        <dbReference type="SAM" id="Phobius"/>
    </source>
</evidence>
<dbReference type="GO" id="GO:0015095">
    <property type="term" value="F:magnesium ion transmembrane transporter activity"/>
    <property type="evidence" value="ECO:0007669"/>
    <property type="project" value="TreeGrafter"/>
</dbReference>
<name>A0A7G9GDW5_9FIRM</name>
<dbReference type="PANTHER" id="PTHR46494">
    <property type="entry name" value="CORA FAMILY METAL ION TRANSPORTER (EUROFUNG)"/>
    <property type="match status" value="1"/>
</dbReference>
<dbReference type="InterPro" id="IPR045863">
    <property type="entry name" value="CorA_TM1_TM2"/>
</dbReference>
<dbReference type="AlphaFoldDB" id="A0A7G9GDW5"/>
<dbReference type="GO" id="GO:0005886">
    <property type="term" value="C:plasma membrane"/>
    <property type="evidence" value="ECO:0007669"/>
    <property type="project" value="UniProtKB-SubCell"/>
</dbReference>
<dbReference type="CDD" id="cd12826">
    <property type="entry name" value="EcCorA_ZntB-like_u1"/>
    <property type="match status" value="1"/>
</dbReference>
<evidence type="ECO:0000313" key="13">
    <source>
        <dbReference type="EMBL" id="QNM08997.1"/>
    </source>
</evidence>
<comment type="similarity">
    <text evidence="2">Belongs to the CorA metal ion transporter (MIT) (TC 1.A.35) family.</text>
</comment>
<reference evidence="13 14" key="1">
    <citation type="submission" date="2020-08" db="EMBL/GenBank/DDBJ databases">
        <authorList>
            <person name="Liu C."/>
            <person name="Sun Q."/>
        </authorList>
    </citation>
    <scope>NUCLEOTIDE SEQUENCE [LARGE SCALE GENOMIC DNA]</scope>
    <source>
        <strain evidence="13 14">NSJ-29</strain>
    </source>
</reference>
<protein>
    <submittedName>
        <fullName evidence="13">Magnesium transporter CorA</fullName>
    </submittedName>
</protein>
<keyword evidence="4" id="KW-1003">Cell membrane</keyword>
<dbReference type="Proteomes" id="UP000515860">
    <property type="component" value="Chromosome"/>
</dbReference>
<dbReference type="KEGG" id="whj:H9Q79_01470"/>
<evidence type="ECO:0000256" key="9">
    <source>
        <dbReference type="ARBA" id="ARBA00023136"/>
    </source>
</evidence>
<keyword evidence="8" id="KW-0406">Ion transport</keyword>
<dbReference type="InterPro" id="IPR045861">
    <property type="entry name" value="CorA_cytoplasmic_dom"/>
</dbReference>
<evidence type="ECO:0000256" key="8">
    <source>
        <dbReference type="ARBA" id="ARBA00023065"/>
    </source>
</evidence>
<dbReference type="Pfam" id="PF01544">
    <property type="entry name" value="CorA"/>
    <property type="match status" value="1"/>
</dbReference>
<dbReference type="GO" id="GO:0015087">
    <property type="term" value="F:cobalt ion transmembrane transporter activity"/>
    <property type="evidence" value="ECO:0007669"/>
    <property type="project" value="TreeGrafter"/>
</dbReference>
<evidence type="ECO:0000256" key="2">
    <source>
        <dbReference type="ARBA" id="ARBA00009765"/>
    </source>
</evidence>